<dbReference type="InterPro" id="IPR004158">
    <property type="entry name" value="DUF247_pln"/>
</dbReference>
<proteinExistence type="predicted"/>
<dbReference type="Proteomes" id="UP000655225">
    <property type="component" value="Unassembled WGS sequence"/>
</dbReference>
<organism evidence="2 3">
    <name type="scientific">Tetracentron sinense</name>
    <name type="common">Spur-leaf</name>
    <dbReference type="NCBI Taxonomy" id="13715"/>
    <lineage>
        <taxon>Eukaryota</taxon>
        <taxon>Viridiplantae</taxon>
        <taxon>Streptophyta</taxon>
        <taxon>Embryophyta</taxon>
        <taxon>Tracheophyta</taxon>
        <taxon>Spermatophyta</taxon>
        <taxon>Magnoliopsida</taxon>
        <taxon>Trochodendrales</taxon>
        <taxon>Trochodendraceae</taxon>
        <taxon>Tetracentron</taxon>
    </lineage>
</organism>
<dbReference type="GO" id="GO:0004527">
    <property type="term" value="F:exonuclease activity"/>
    <property type="evidence" value="ECO:0007669"/>
    <property type="project" value="InterPro"/>
</dbReference>
<evidence type="ECO:0000259" key="1">
    <source>
        <dbReference type="Pfam" id="PF03159"/>
    </source>
</evidence>
<sequence length="462" mass="53523">MNGIIHPCFHPEGQFATRTYEQVFKYIHRIFSMIRPRKLLYMVIDGVAPRGKMNQQQARRFKAAKEMSMKLLELRGDLETIEAHGTVSERGDEVFIQIENPDIKLATCIRQKLQTVSPISSKCCIHRVSKKLRSLNDPAYTPQVISIGPCHRDKESLQVMEVHKQRYLRSFLDRYPQIDLEDYVKALRGLEESARQCYAEPIKLSSNKFVEMMLLDGFFILVLFLKMRIKEWQDTSDPIFHTEWMQNAIMLDLLLLENQIPFIVLQCLFDRSAIRDQFNACSSPLELIPVSFYLLKDNEIPETIYRSQVNHLLDFVQSCHIPYSLVLFQDDRRCGVTRSATELHEAGVRFTVGKSNCLLDISFRNGVLEIPSLRIEDTTETILRNLIAWEQFQELPYCGIASYASLMDCLISTPKDVSLLIDNKIIENWLGNNEDVSHLFNNLVKEVTLDTDKFYFSSVCLT</sequence>
<dbReference type="InterPro" id="IPR004859">
    <property type="entry name" value="Xrn1_N"/>
</dbReference>
<accession>A0A835D6Q7</accession>
<dbReference type="OrthoDB" id="672127at2759"/>
<keyword evidence="3" id="KW-1185">Reference proteome</keyword>
<evidence type="ECO:0000313" key="2">
    <source>
        <dbReference type="EMBL" id="KAF8389089.1"/>
    </source>
</evidence>
<dbReference type="EMBL" id="JABCRI010000019">
    <property type="protein sequence ID" value="KAF8389089.1"/>
    <property type="molecule type" value="Genomic_DNA"/>
</dbReference>
<evidence type="ECO:0000313" key="3">
    <source>
        <dbReference type="Proteomes" id="UP000655225"/>
    </source>
</evidence>
<dbReference type="Gene3D" id="3.40.50.12390">
    <property type="match status" value="1"/>
</dbReference>
<dbReference type="OMA" id="CCERSHA"/>
<comment type="caution">
    <text evidence="2">The sequence shown here is derived from an EMBL/GenBank/DDBJ whole genome shotgun (WGS) entry which is preliminary data.</text>
</comment>
<protein>
    <recommendedName>
        <fullName evidence="1">Xrn1 N-terminal domain-containing protein</fullName>
    </recommendedName>
</protein>
<reference evidence="2 3" key="1">
    <citation type="submission" date="2020-04" db="EMBL/GenBank/DDBJ databases">
        <title>Plant Genome Project.</title>
        <authorList>
            <person name="Zhang R.-G."/>
        </authorList>
    </citation>
    <scope>NUCLEOTIDE SEQUENCE [LARGE SCALE GENOMIC DNA]</scope>
    <source>
        <strain evidence="2">YNK0</strain>
        <tissue evidence="2">Leaf</tissue>
    </source>
</reference>
<dbReference type="AlphaFoldDB" id="A0A835D6Q7"/>
<dbReference type="GO" id="GO:0003676">
    <property type="term" value="F:nucleic acid binding"/>
    <property type="evidence" value="ECO:0007669"/>
    <property type="project" value="InterPro"/>
</dbReference>
<dbReference type="Pfam" id="PF03140">
    <property type="entry name" value="DUF247"/>
    <property type="match status" value="1"/>
</dbReference>
<gene>
    <name evidence="2" type="ORF">HHK36_025774</name>
</gene>
<dbReference type="PANTHER" id="PTHR31170">
    <property type="entry name" value="BNAC04G53230D PROTEIN"/>
    <property type="match status" value="1"/>
</dbReference>
<dbReference type="Pfam" id="PF03159">
    <property type="entry name" value="XRN_N"/>
    <property type="match status" value="1"/>
</dbReference>
<feature type="domain" description="Xrn1 N-terminal" evidence="1">
    <location>
        <begin position="1"/>
        <end position="76"/>
    </location>
</feature>
<name>A0A835D6Q7_TETSI</name>
<dbReference type="PANTHER" id="PTHR31170:SF25">
    <property type="entry name" value="BNAA09G04570D PROTEIN"/>
    <property type="match status" value="1"/>
</dbReference>